<gene>
    <name evidence="1" type="ORF">METZ01_LOCUS272029</name>
</gene>
<dbReference type="AlphaFoldDB" id="A0A382K622"/>
<sequence length="22" mass="2542">MIQPLPFFILIPPVLPMNTNVF</sequence>
<evidence type="ECO:0000313" key="1">
    <source>
        <dbReference type="EMBL" id="SVC19175.1"/>
    </source>
</evidence>
<feature type="non-terminal residue" evidence="1">
    <location>
        <position position="22"/>
    </location>
</feature>
<name>A0A382K622_9ZZZZ</name>
<proteinExistence type="predicted"/>
<organism evidence="1">
    <name type="scientific">marine metagenome</name>
    <dbReference type="NCBI Taxonomy" id="408172"/>
    <lineage>
        <taxon>unclassified sequences</taxon>
        <taxon>metagenomes</taxon>
        <taxon>ecological metagenomes</taxon>
    </lineage>
</organism>
<protein>
    <submittedName>
        <fullName evidence="1">Uncharacterized protein</fullName>
    </submittedName>
</protein>
<accession>A0A382K622</accession>
<dbReference type="EMBL" id="UINC01078265">
    <property type="protein sequence ID" value="SVC19175.1"/>
    <property type="molecule type" value="Genomic_DNA"/>
</dbReference>
<reference evidence="1" key="1">
    <citation type="submission" date="2018-05" db="EMBL/GenBank/DDBJ databases">
        <authorList>
            <person name="Lanie J.A."/>
            <person name="Ng W.-L."/>
            <person name="Kazmierczak K.M."/>
            <person name="Andrzejewski T.M."/>
            <person name="Davidsen T.M."/>
            <person name="Wayne K.J."/>
            <person name="Tettelin H."/>
            <person name="Glass J.I."/>
            <person name="Rusch D."/>
            <person name="Podicherti R."/>
            <person name="Tsui H.-C.T."/>
            <person name="Winkler M.E."/>
        </authorList>
    </citation>
    <scope>NUCLEOTIDE SEQUENCE</scope>
</reference>